<comment type="similarity">
    <text evidence="1 2">Belongs to the Dps family.</text>
</comment>
<evidence type="ECO:0000256" key="1">
    <source>
        <dbReference type="ARBA" id="ARBA00009497"/>
    </source>
</evidence>
<name>A0AA43XKK7_9CLOT</name>
<dbReference type="PRINTS" id="PR01346">
    <property type="entry name" value="HELNAPAPROT"/>
</dbReference>
<evidence type="ECO:0000256" key="2">
    <source>
        <dbReference type="RuleBase" id="RU003875"/>
    </source>
</evidence>
<evidence type="ECO:0000313" key="4">
    <source>
        <dbReference type="EMBL" id="NBG88026.1"/>
    </source>
</evidence>
<dbReference type="GO" id="GO:0016722">
    <property type="term" value="F:oxidoreductase activity, acting on metal ions"/>
    <property type="evidence" value="ECO:0007669"/>
    <property type="project" value="InterPro"/>
</dbReference>
<dbReference type="PANTHER" id="PTHR42932:SF1">
    <property type="entry name" value="GENERAL STRESS PROTEIN 20U"/>
    <property type="match status" value="1"/>
</dbReference>
<dbReference type="InterPro" id="IPR023188">
    <property type="entry name" value="DPS_DNA-bd_CS"/>
</dbReference>
<protein>
    <submittedName>
        <fullName evidence="4">DNA starvation/stationary phase protection protein</fullName>
    </submittedName>
</protein>
<organism evidence="4 5">
    <name type="scientific">Isachenkonia alkalipeptolytica</name>
    <dbReference type="NCBI Taxonomy" id="2565777"/>
    <lineage>
        <taxon>Bacteria</taxon>
        <taxon>Bacillati</taxon>
        <taxon>Bacillota</taxon>
        <taxon>Clostridia</taxon>
        <taxon>Eubacteriales</taxon>
        <taxon>Clostridiaceae</taxon>
        <taxon>Isachenkonia</taxon>
    </lineage>
</organism>
<dbReference type="SUPFAM" id="SSF47240">
    <property type="entry name" value="Ferritin-like"/>
    <property type="match status" value="1"/>
</dbReference>
<dbReference type="Proteomes" id="UP000449710">
    <property type="component" value="Unassembled WGS sequence"/>
</dbReference>
<dbReference type="AlphaFoldDB" id="A0AA43XKK7"/>
<dbReference type="Gene3D" id="1.20.1260.10">
    <property type="match status" value="1"/>
</dbReference>
<dbReference type="InterPro" id="IPR008331">
    <property type="entry name" value="Ferritin_DPS_dom"/>
</dbReference>
<sequence>MTIMEKLNVYLSNLALWNVKLHNLHWNVVGVQFVALHNFTEELYDDVFQKYDDVAEYIKMNGGEPLAKLSDYLDKATMKELNETSYKTQEVLDHLKEDLELMNALAVEIRNEADEKGDFVAVGMFEEHVEFYKKQLWFIESMQK</sequence>
<accession>A0AA43XKK7</accession>
<proteinExistence type="inferred from homology"/>
<feature type="domain" description="Ferritin/DPS" evidence="3">
    <location>
        <begin position="5"/>
        <end position="142"/>
    </location>
</feature>
<evidence type="ECO:0000259" key="3">
    <source>
        <dbReference type="Pfam" id="PF00210"/>
    </source>
</evidence>
<comment type="caution">
    <text evidence="4">The sequence shown here is derived from an EMBL/GenBank/DDBJ whole genome shotgun (WGS) entry which is preliminary data.</text>
</comment>
<dbReference type="InterPro" id="IPR009078">
    <property type="entry name" value="Ferritin-like_SF"/>
</dbReference>
<dbReference type="InterPro" id="IPR002177">
    <property type="entry name" value="DPS_DNA-bd"/>
</dbReference>
<dbReference type="GO" id="GO:0008199">
    <property type="term" value="F:ferric iron binding"/>
    <property type="evidence" value="ECO:0007669"/>
    <property type="project" value="InterPro"/>
</dbReference>
<dbReference type="PANTHER" id="PTHR42932">
    <property type="entry name" value="GENERAL STRESS PROTEIN 20U"/>
    <property type="match status" value="1"/>
</dbReference>
<dbReference type="Pfam" id="PF00210">
    <property type="entry name" value="Ferritin"/>
    <property type="match status" value="1"/>
</dbReference>
<dbReference type="InterPro" id="IPR012347">
    <property type="entry name" value="Ferritin-like"/>
</dbReference>
<dbReference type="CDD" id="cd01043">
    <property type="entry name" value="DPS"/>
    <property type="match status" value="1"/>
</dbReference>
<dbReference type="PROSITE" id="PS00818">
    <property type="entry name" value="DPS_1"/>
    <property type="match status" value="1"/>
</dbReference>
<reference evidence="4 5" key="1">
    <citation type="submission" date="2019-04" db="EMBL/GenBank/DDBJ databases">
        <title>Isachenkonia alkalipeptolytica gen. nov. sp. nov. a new anaerobic, alkiliphilic organothrophic bacterium capable to reduce synthesized ferrihydrite isolated from a soda lake.</title>
        <authorList>
            <person name="Toshchakov S.V."/>
            <person name="Zavarzina D.G."/>
            <person name="Zhilina T.N."/>
            <person name="Kostrikina N.A."/>
            <person name="Kublanov I.V."/>
        </authorList>
    </citation>
    <scope>NUCLEOTIDE SEQUENCE [LARGE SCALE GENOMIC DNA]</scope>
    <source>
        <strain evidence="4 5">Z-1701</strain>
    </source>
</reference>
<gene>
    <name evidence="4" type="ORF">ISALK_05880</name>
</gene>
<keyword evidence="5" id="KW-1185">Reference proteome</keyword>
<dbReference type="EMBL" id="SUMG01000005">
    <property type="protein sequence ID" value="NBG88026.1"/>
    <property type="molecule type" value="Genomic_DNA"/>
</dbReference>
<dbReference type="PIRSF" id="PIRSF005900">
    <property type="entry name" value="Dps"/>
    <property type="match status" value="1"/>
</dbReference>
<evidence type="ECO:0000313" key="5">
    <source>
        <dbReference type="Proteomes" id="UP000449710"/>
    </source>
</evidence>